<evidence type="ECO:0000256" key="11">
    <source>
        <dbReference type="RuleBase" id="RU366035"/>
    </source>
</evidence>
<evidence type="ECO:0000256" key="1">
    <source>
        <dbReference type="ARBA" id="ARBA00002512"/>
    </source>
</evidence>
<comment type="subcellular location">
    <subcellularLocation>
        <location evidence="2 11">Cell membrane</location>
        <topology evidence="2 11">Multi-pass membrane protein</topology>
    </subcellularLocation>
</comment>
<keyword evidence="9 11" id="KW-0472">Membrane</keyword>
<evidence type="ECO:0000256" key="6">
    <source>
        <dbReference type="ARBA" id="ARBA00022692"/>
    </source>
</evidence>
<gene>
    <name evidence="12" type="ORF">G210_5437</name>
</gene>
<dbReference type="EMBL" id="AOGT01000509">
    <property type="protein sequence ID" value="EMG49733.1"/>
    <property type="molecule type" value="Genomic_DNA"/>
</dbReference>
<dbReference type="eggNOG" id="ENOG502QRP5">
    <property type="taxonomic scope" value="Eukaryota"/>
</dbReference>
<keyword evidence="7 11" id="KW-0184">Conjugation</keyword>
<feature type="transmembrane region" description="Helical" evidence="11">
    <location>
        <begin position="283"/>
        <end position="302"/>
    </location>
</feature>
<evidence type="ECO:0000256" key="10">
    <source>
        <dbReference type="ARBA" id="ARBA00023180"/>
    </source>
</evidence>
<dbReference type="HOGENOM" id="CLU_010191_1_0_1"/>
<dbReference type="GO" id="GO:0032220">
    <property type="term" value="P:plasma membrane fusion involved in cytogamy"/>
    <property type="evidence" value="ECO:0007669"/>
    <property type="project" value="TreeGrafter"/>
</dbReference>
<keyword evidence="13" id="KW-1185">Reference proteome</keyword>
<proteinExistence type="inferred from homology"/>
<keyword evidence="8 11" id="KW-1133">Transmembrane helix</keyword>
<comment type="caution">
    <text evidence="12">The sequence shown here is derived from an EMBL/GenBank/DDBJ whole genome shotgun (WGS) entry which is preliminary data.</text>
</comment>
<comment type="function">
    <text evidence="1 11">Involved in cell fusion during mating by stabilizing the plasma membrane fusion event.</text>
</comment>
<feature type="transmembrane region" description="Helical" evidence="11">
    <location>
        <begin position="549"/>
        <end position="572"/>
    </location>
</feature>
<dbReference type="PANTHER" id="PTHR31030">
    <property type="entry name" value="PLASMA MEMBRANE FUSION PROTEIN PRM1"/>
    <property type="match status" value="1"/>
</dbReference>
<accession>M3JC49</accession>
<dbReference type="STRING" id="1245528.M3JC49"/>
<evidence type="ECO:0000256" key="5">
    <source>
        <dbReference type="ARBA" id="ARBA00022475"/>
    </source>
</evidence>
<dbReference type="Proteomes" id="UP000011777">
    <property type="component" value="Unassembled WGS sequence"/>
</dbReference>
<dbReference type="AlphaFoldDB" id="M3JC49"/>
<name>M3JC49_CANMX</name>
<keyword evidence="5 11" id="KW-1003">Cell membrane</keyword>
<sequence length="634" mass="72523">MFRNYLNLPEQLTQVYLNKYTVVLLIILIKLLLLQSTLVKNLSKELLNDSICNDDSIQPVLNTMHNMIIDNVQKMQTSGILAILLLLHALKHIAIFVVDLFLGTYLCLLNAFLKGTTDFALDSTESVIRAVNITVVAATNEIEEGLLGISSVLNDMVTGFNSIVGMFSGKKPDVDKYRNMISLSLGDLKDKIMIPGDVLTKIDEFRETSLDGVEKLDNGTQMIVASPFEKMIKGLDSMRENYDFAGTTPPEVINYREVCLKEMEKLKDVQTDLVEVVEKISKWIFIGLLLAMVGSIMYVSFIQWRKWKRMEQFIHDDRYAVVNNSEISLRNKFNIYDNFLLYTLEKRLHFNMNGKVIWILSYMFSKIAQNVFFFGMMGVISVILQFVLVNSVQSSLNNHNQISTYNNITISDPFSAATYIKDMNNYINETQNNVNQELFGNIKEVSVSLNTTIVTFLDDLNSTLQTIFGSTPLSKPITTIVYCTLGRKLEKVESGLTWMNDNLNIEIPLLSKNMQDDLTAFDFTQTNRVIIDKANDLLEMYKNGIWLELYISLGMLGGWLVQVLFGVMILVVRYYFGESFTDEVEEEKRLEISNPYELTEKEKQEYGYPLSNPREISRQLIYSSSSYYPSVTDR</sequence>
<dbReference type="InterPro" id="IPR026777">
    <property type="entry name" value="PRM1"/>
</dbReference>
<organism evidence="12 13">
    <name type="scientific">Candida maltosa (strain Xu316)</name>
    <name type="common">Yeast</name>
    <dbReference type="NCBI Taxonomy" id="1245528"/>
    <lineage>
        <taxon>Eukaryota</taxon>
        <taxon>Fungi</taxon>
        <taxon>Dikarya</taxon>
        <taxon>Ascomycota</taxon>
        <taxon>Saccharomycotina</taxon>
        <taxon>Pichiomycetes</taxon>
        <taxon>Debaryomycetaceae</taxon>
        <taxon>Candida/Lodderomyces clade</taxon>
        <taxon>Candida</taxon>
    </lineage>
</organism>
<dbReference type="OMA" id="NVFGWVN"/>
<feature type="transmembrane region" description="Helical" evidence="11">
    <location>
        <begin position="371"/>
        <end position="389"/>
    </location>
</feature>
<keyword evidence="10" id="KW-0325">Glycoprotein</keyword>
<evidence type="ECO:0000256" key="4">
    <source>
        <dbReference type="ARBA" id="ARBA00017621"/>
    </source>
</evidence>
<dbReference type="GO" id="GO:0043332">
    <property type="term" value="C:mating projection tip"/>
    <property type="evidence" value="ECO:0007669"/>
    <property type="project" value="UniProtKB-UniRule"/>
</dbReference>
<dbReference type="PANTHER" id="PTHR31030:SF1">
    <property type="entry name" value="PLASMA MEMBRANE FUSION PROTEIN PRM1"/>
    <property type="match status" value="1"/>
</dbReference>
<feature type="transmembrane region" description="Helical" evidence="11">
    <location>
        <begin position="20"/>
        <end position="39"/>
    </location>
</feature>
<protein>
    <recommendedName>
        <fullName evidence="4 11">Plasma membrane fusion protein PRM1</fullName>
    </recommendedName>
</protein>
<evidence type="ECO:0000256" key="3">
    <source>
        <dbReference type="ARBA" id="ARBA00010780"/>
    </source>
</evidence>
<evidence type="ECO:0000256" key="2">
    <source>
        <dbReference type="ARBA" id="ARBA00004651"/>
    </source>
</evidence>
<dbReference type="GO" id="GO:0005886">
    <property type="term" value="C:plasma membrane"/>
    <property type="evidence" value="ECO:0007669"/>
    <property type="project" value="UniProtKB-SubCell"/>
</dbReference>
<evidence type="ECO:0000256" key="7">
    <source>
        <dbReference type="ARBA" id="ARBA00022971"/>
    </source>
</evidence>
<feature type="transmembrane region" description="Helical" evidence="11">
    <location>
        <begin position="80"/>
        <end position="106"/>
    </location>
</feature>
<keyword evidence="6 11" id="KW-0812">Transmembrane</keyword>
<comment type="similarity">
    <text evidence="3 11">Belongs to the PRM1 family.</text>
</comment>
<evidence type="ECO:0000313" key="12">
    <source>
        <dbReference type="EMBL" id="EMG49733.1"/>
    </source>
</evidence>
<evidence type="ECO:0000256" key="9">
    <source>
        <dbReference type="ARBA" id="ARBA00023136"/>
    </source>
</evidence>
<evidence type="ECO:0000313" key="13">
    <source>
        <dbReference type="Proteomes" id="UP000011777"/>
    </source>
</evidence>
<reference evidence="12 13" key="1">
    <citation type="submission" date="2013-02" db="EMBL/GenBank/DDBJ databases">
        <title>Genome sequence of Candida maltosa Xu316, a potential industrial strain for xylitol and ethanol production.</title>
        <authorList>
            <person name="Yu J."/>
            <person name="Wang Q."/>
            <person name="Geng X."/>
            <person name="Bao W."/>
            <person name="He P."/>
            <person name="Cai J."/>
        </authorList>
    </citation>
    <scope>NUCLEOTIDE SEQUENCE [LARGE SCALE GENOMIC DNA]</scope>
    <source>
        <strain evidence="13">Xu316</strain>
    </source>
</reference>
<evidence type="ECO:0000256" key="8">
    <source>
        <dbReference type="ARBA" id="ARBA00022989"/>
    </source>
</evidence>
<dbReference type="OrthoDB" id="5356111at2759"/>